<dbReference type="GO" id="GO:0016758">
    <property type="term" value="F:hexosyltransferase activity"/>
    <property type="evidence" value="ECO:0007669"/>
    <property type="project" value="UniProtKB-ARBA"/>
</dbReference>
<accession>A0A3E1F1W6</accession>
<dbReference type="PANTHER" id="PTHR22916">
    <property type="entry name" value="GLYCOSYLTRANSFERASE"/>
    <property type="match status" value="1"/>
</dbReference>
<dbReference type="AlphaFoldDB" id="A0A3E1F1W6"/>
<evidence type="ECO:0000313" key="2">
    <source>
        <dbReference type="EMBL" id="RFC55743.1"/>
    </source>
</evidence>
<evidence type="ECO:0000259" key="1">
    <source>
        <dbReference type="Pfam" id="PF00535"/>
    </source>
</evidence>
<dbReference type="OrthoDB" id="927791at2"/>
<gene>
    <name evidence="2" type="ORF">DXU93_02060</name>
</gene>
<keyword evidence="2" id="KW-0808">Transferase</keyword>
<dbReference type="PANTHER" id="PTHR22916:SF3">
    <property type="entry name" value="UDP-GLCNAC:BETAGAL BETA-1,3-N-ACETYLGLUCOSAMINYLTRANSFERASE-LIKE PROTEIN 1"/>
    <property type="match status" value="1"/>
</dbReference>
<comment type="caution">
    <text evidence="2">The sequence shown here is derived from an EMBL/GenBank/DDBJ whole genome shotgun (WGS) entry which is preliminary data.</text>
</comment>
<sequence>MSLSISVIIPVYNAEPFLRKAVESALQFKEVKEVILVEDKSPDNALLICEQLVSEDNRVQLLQHPNNENLGAGESRNLGLKHAKQEYIAFLDADDIYLPNRFEKEKELFKNLDVDGVYNAIGVHYYSEEAKVKFCNTFNHPYNLSENFLTTVNREINPKELFEALVRPKNSEGYFSLDGLTIRKSSLKKLKGGWFNDELRLHQDTEFIARLSFYLDLYTGEITKATALRGVHESNRITNNIDEKERNLFLKHNAIGCWAKSEESMDNDIQHYLINQKLYHETFQNKGFKLISTFIKNSFFSKGYVAKRKFKELLFPIYNKFR</sequence>
<dbReference type="CDD" id="cd00761">
    <property type="entry name" value="Glyco_tranf_GTA_type"/>
    <property type="match status" value="1"/>
</dbReference>
<dbReference type="Proteomes" id="UP000257127">
    <property type="component" value="Unassembled WGS sequence"/>
</dbReference>
<keyword evidence="3" id="KW-1185">Reference proteome</keyword>
<dbReference type="InterPro" id="IPR001173">
    <property type="entry name" value="Glyco_trans_2-like"/>
</dbReference>
<feature type="domain" description="Glycosyltransferase 2-like" evidence="1">
    <location>
        <begin position="6"/>
        <end position="133"/>
    </location>
</feature>
<evidence type="ECO:0000313" key="3">
    <source>
        <dbReference type="Proteomes" id="UP000257127"/>
    </source>
</evidence>
<dbReference type="InterPro" id="IPR029044">
    <property type="entry name" value="Nucleotide-diphossugar_trans"/>
</dbReference>
<reference evidence="2 3" key="1">
    <citation type="submission" date="2018-08" db="EMBL/GenBank/DDBJ databases">
        <title>The draft genome squence of Brumimicrobium sp. N62.</title>
        <authorList>
            <person name="Du Z.-J."/>
            <person name="Luo H.-R."/>
        </authorList>
    </citation>
    <scope>NUCLEOTIDE SEQUENCE [LARGE SCALE GENOMIC DNA]</scope>
    <source>
        <strain evidence="2 3">N62</strain>
    </source>
</reference>
<name>A0A3E1F1W6_9FLAO</name>
<dbReference type="SUPFAM" id="SSF53448">
    <property type="entry name" value="Nucleotide-diphospho-sugar transferases"/>
    <property type="match status" value="1"/>
</dbReference>
<protein>
    <submittedName>
        <fullName evidence="2">Glycosyltransferase</fullName>
    </submittedName>
</protein>
<dbReference type="RefSeq" id="WP_116879578.1">
    <property type="nucleotide sequence ID" value="NZ_QURB01000001.1"/>
</dbReference>
<proteinExistence type="predicted"/>
<dbReference type="Gene3D" id="3.90.550.10">
    <property type="entry name" value="Spore Coat Polysaccharide Biosynthesis Protein SpsA, Chain A"/>
    <property type="match status" value="1"/>
</dbReference>
<organism evidence="2 3">
    <name type="scientific">Brumimicrobium aurantiacum</name>
    <dbReference type="NCBI Taxonomy" id="1737063"/>
    <lineage>
        <taxon>Bacteria</taxon>
        <taxon>Pseudomonadati</taxon>
        <taxon>Bacteroidota</taxon>
        <taxon>Flavobacteriia</taxon>
        <taxon>Flavobacteriales</taxon>
        <taxon>Crocinitomicaceae</taxon>
        <taxon>Brumimicrobium</taxon>
    </lineage>
</organism>
<dbReference type="Pfam" id="PF00535">
    <property type="entry name" value="Glycos_transf_2"/>
    <property type="match status" value="1"/>
</dbReference>
<dbReference type="EMBL" id="QURB01000001">
    <property type="protein sequence ID" value="RFC55743.1"/>
    <property type="molecule type" value="Genomic_DNA"/>
</dbReference>